<gene>
    <name evidence="2" type="ORF">BS50DRAFT_631405</name>
</gene>
<feature type="region of interest" description="Disordered" evidence="1">
    <location>
        <begin position="1"/>
        <end position="79"/>
    </location>
</feature>
<sequence length="311" mass="34619">MSDRPQSPKRKHFFPRMGGPGNVHHSGEDLPSWVLNDSNPVKTTKTRSGPNVQSHNDATAEEEFDPGEYESPFPQYAHDADNCTDPSVCPLHSPLGFRFGGMPTHPQLGRMHQAPCLGDMYSPPYFGGMGPSPYLRGMGPYFQGMDQPSLFRDMPPRSYPRDGPFTPPSLNLNRPSGPDMPPSARALRARARARRTVLKSFICDSGREDIALMLTVCVMAWLWDSPPSVPFSEPMANMALWMAVWCVGLQVLLDGVAVWEERRLERNLVEMERRDKEQIKEKTWKEGRDGAAASGASGSAKTEGEAEWEMA</sequence>
<evidence type="ECO:0000313" key="3">
    <source>
        <dbReference type="Proteomes" id="UP000240883"/>
    </source>
</evidence>
<evidence type="ECO:0000313" key="2">
    <source>
        <dbReference type="EMBL" id="PSN71454.1"/>
    </source>
</evidence>
<dbReference type="Proteomes" id="UP000240883">
    <property type="component" value="Unassembled WGS sequence"/>
</dbReference>
<feature type="region of interest" description="Disordered" evidence="1">
    <location>
        <begin position="275"/>
        <end position="311"/>
    </location>
</feature>
<reference evidence="2 3" key="1">
    <citation type="journal article" date="2018" name="Front. Microbiol.">
        <title>Genome-Wide Analysis of Corynespora cassiicola Leaf Fall Disease Putative Effectors.</title>
        <authorList>
            <person name="Lopez D."/>
            <person name="Ribeiro S."/>
            <person name="Label P."/>
            <person name="Fumanal B."/>
            <person name="Venisse J.S."/>
            <person name="Kohler A."/>
            <person name="de Oliveira R.R."/>
            <person name="Labutti K."/>
            <person name="Lipzen A."/>
            <person name="Lail K."/>
            <person name="Bauer D."/>
            <person name="Ohm R.A."/>
            <person name="Barry K.W."/>
            <person name="Spatafora J."/>
            <person name="Grigoriev I.V."/>
            <person name="Martin F.M."/>
            <person name="Pujade-Renaud V."/>
        </authorList>
    </citation>
    <scope>NUCLEOTIDE SEQUENCE [LARGE SCALE GENOMIC DNA]</scope>
    <source>
        <strain evidence="2 3">Philippines</strain>
    </source>
</reference>
<dbReference type="EMBL" id="KZ678131">
    <property type="protein sequence ID" value="PSN71454.1"/>
    <property type="molecule type" value="Genomic_DNA"/>
</dbReference>
<dbReference type="AlphaFoldDB" id="A0A2T2P196"/>
<feature type="compositionally biased region" description="Low complexity" evidence="1">
    <location>
        <begin position="290"/>
        <end position="300"/>
    </location>
</feature>
<feature type="compositionally biased region" description="Polar residues" evidence="1">
    <location>
        <begin position="35"/>
        <end position="57"/>
    </location>
</feature>
<evidence type="ECO:0000256" key="1">
    <source>
        <dbReference type="SAM" id="MobiDB-lite"/>
    </source>
</evidence>
<feature type="compositionally biased region" description="Acidic residues" evidence="1">
    <location>
        <begin position="59"/>
        <end position="68"/>
    </location>
</feature>
<accession>A0A2T2P196</accession>
<organism evidence="2 3">
    <name type="scientific">Corynespora cassiicola Philippines</name>
    <dbReference type="NCBI Taxonomy" id="1448308"/>
    <lineage>
        <taxon>Eukaryota</taxon>
        <taxon>Fungi</taxon>
        <taxon>Dikarya</taxon>
        <taxon>Ascomycota</taxon>
        <taxon>Pezizomycotina</taxon>
        <taxon>Dothideomycetes</taxon>
        <taxon>Pleosporomycetidae</taxon>
        <taxon>Pleosporales</taxon>
        <taxon>Corynesporascaceae</taxon>
        <taxon>Corynespora</taxon>
    </lineage>
</organism>
<proteinExistence type="predicted"/>
<keyword evidence="3" id="KW-1185">Reference proteome</keyword>
<name>A0A2T2P196_CORCC</name>
<feature type="region of interest" description="Disordered" evidence="1">
    <location>
        <begin position="162"/>
        <end position="181"/>
    </location>
</feature>
<feature type="compositionally biased region" description="Basic and acidic residues" evidence="1">
    <location>
        <begin position="275"/>
        <end position="289"/>
    </location>
</feature>
<protein>
    <submittedName>
        <fullName evidence="2">Uncharacterized protein</fullName>
    </submittedName>
</protein>